<evidence type="ECO:0000313" key="2">
    <source>
        <dbReference type="Proteomes" id="UP000019197"/>
    </source>
</evidence>
<comment type="caution">
    <text evidence="1">The sequence shown here is derived from an EMBL/GenBank/DDBJ whole genome shotgun (WGS) entry which is preliminary data.</text>
</comment>
<reference evidence="1 2" key="1">
    <citation type="submission" date="2013-11" db="EMBL/GenBank/DDBJ databases">
        <title>Draft genome sequence and annotation of the entomopathogenic bacterium, Xenorhabdus cabanillasi strain JM26.</title>
        <authorList>
            <person name="Gualtieri M."/>
            <person name="Ogier J.C."/>
            <person name="Pages S."/>
            <person name="Givaudan A."/>
            <person name="Gaudriault S."/>
        </authorList>
    </citation>
    <scope>NUCLEOTIDE SEQUENCE [LARGE SCALE GENOMIC DNA]</scope>
    <source>
        <strain evidence="1 2">JM26</strain>
    </source>
</reference>
<dbReference type="RefSeq" id="WP_038260588.1">
    <property type="nucleotide sequence ID" value="NZ_CAWLVK010000036.1"/>
</dbReference>
<evidence type="ECO:0000313" key="1">
    <source>
        <dbReference type="EMBL" id="CDL79976.1"/>
    </source>
</evidence>
<protein>
    <submittedName>
        <fullName evidence="1">Uncharacterized protein</fullName>
    </submittedName>
</protein>
<dbReference type="AlphaFoldDB" id="W1IQT8"/>
<dbReference type="EMBL" id="CBXE010000036">
    <property type="protein sequence ID" value="CDL79976.1"/>
    <property type="molecule type" value="Genomic_DNA"/>
</dbReference>
<organism evidence="1 2">
    <name type="scientific">Xenorhabdus cabanillasii JM26</name>
    <dbReference type="NCBI Taxonomy" id="1427517"/>
    <lineage>
        <taxon>Bacteria</taxon>
        <taxon>Pseudomonadati</taxon>
        <taxon>Pseudomonadota</taxon>
        <taxon>Gammaproteobacteria</taxon>
        <taxon>Enterobacterales</taxon>
        <taxon>Morganellaceae</taxon>
        <taxon>Xenorhabdus</taxon>
    </lineage>
</organism>
<gene>
    <name evidence="1" type="ORF">XCR1_1300022</name>
</gene>
<sequence>MPHSYYINEKSHHQQFININNPRLADLPLLSIEQYEEIIIKRPTMIDGIAKMLNLAMVYQKSNSYQSNNNNLVSGGNTAQ</sequence>
<dbReference type="Proteomes" id="UP000019197">
    <property type="component" value="Unassembled WGS sequence"/>
</dbReference>
<name>W1IQT8_9GAMM</name>
<accession>W1IQT8</accession>
<proteinExistence type="predicted"/>
<dbReference type="OrthoDB" id="9903916at2"/>